<evidence type="ECO:0000256" key="5">
    <source>
        <dbReference type="ARBA" id="ARBA00023152"/>
    </source>
</evidence>
<dbReference type="GO" id="GO:0006096">
    <property type="term" value="P:glycolytic process"/>
    <property type="evidence" value="ECO:0007669"/>
    <property type="project" value="UniProtKB-KW"/>
</dbReference>
<evidence type="ECO:0000256" key="3">
    <source>
        <dbReference type="ARBA" id="ARBA00004921"/>
    </source>
</evidence>
<dbReference type="GO" id="GO:0046872">
    <property type="term" value="F:metal ion binding"/>
    <property type="evidence" value="ECO:0007669"/>
    <property type="project" value="InterPro"/>
</dbReference>
<comment type="similarity">
    <text evidence="4">Belongs to the BPG-independent phosphoglycerate mutase family. A-PGAM subfamily.</text>
</comment>
<dbReference type="AlphaFoldDB" id="A0A381QVA9"/>
<feature type="domain" description="Metalloenzyme" evidence="6">
    <location>
        <begin position="7"/>
        <end position="394"/>
    </location>
</feature>
<accession>A0A381QVA9</accession>
<evidence type="ECO:0000256" key="2">
    <source>
        <dbReference type="ARBA" id="ARBA00002315"/>
    </source>
</evidence>
<dbReference type="Gene3D" id="3.40.720.10">
    <property type="entry name" value="Alkaline Phosphatase, subunit A"/>
    <property type="match status" value="2"/>
</dbReference>
<comment type="catalytic activity">
    <reaction evidence="1">
        <text>(2R)-2-phosphoglycerate = (2R)-3-phosphoglycerate</text>
        <dbReference type="Rhea" id="RHEA:15901"/>
        <dbReference type="ChEBI" id="CHEBI:58272"/>
        <dbReference type="ChEBI" id="CHEBI:58289"/>
        <dbReference type="EC" id="5.4.2.12"/>
    </reaction>
</comment>
<dbReference type="InterPro" id="IPR017850">
    <property type="entry name" value="Alkaline_phosphatase_core_sf"/>
</dbReference>
<dbReference type="InterPro" id="IPR004456">
    <property type="entry name" value="Pglycerate_mutase_ApgM"/>
</dbReference>
<gene>
    <name evidence="7" type="ORF">METZ01_LOCUS36210</name>
</gene>
<reference evidence="7" key="1">
    <citation type="submission" date="2018-05" db="EMBL/GenBank/DDBJ databases">
        <authorList>
            <person name="Lanie J.A."/>
            <person name="Ng W.-L."/>
            <person name="Kazmierczak K.M."/>
            <person name="Andrzejewski T.M."/>
            <person name="Davidsen T.M."/>
            <person name="Wayne K.J."/>
            <person name="Tettelin H."/>
            <person name="Glass J.I."/>
            <person name="Rusch D."/>
            <person name="Podicherti R."/>
            <person name="Tsui H.-C.T."/>
            <person name="Winkler M.E."/>
        </authorList>
    </citation>
    <scope>NUCLEOTIDE SEQUENCE</scope>
</reference>
<evidence type="ECO:0000259" key="6">
    <source>
        <dbReference type="Pfam" id="PF01676"/>
    </source>
</evidence>
<dbReference type="EMBL" id="UINC01001547">
    <property type="protein sequence ID" value="SUZ83356.1"/>
    <property type="molecule type" value="Genomic_DNA"/>
</dbReference>
<keyword evidence="5" id="KW-0324">Glycolysis</keyword>
<evidence type="ECO:0000313" key="7">
    <source>
        <dbReference type="EMBL" id="SUZ83356.1"/>
    </source>
</evidence>
<feature type="non-terminal residue" evidence="7">
    <location>
        <position position="1"/>
    </location>
</feature>
<dbReference type="NCBIfam" id="TIGR00306">
    <property type="entry name" value="apgM"/>
    <property type="match status" value="1"/>
</dbReference>
<proteinExistence type="inferred from homology"/>
<dbReference type="PANTHER" id="PTHR31209">
    <property type="entry name" value="COFACTOR-INDEPENDENT PHOSPHOGLYCERATE MUTASE"/>
    <property type="match status" value="1"/>
</dbReference>
<comment type="function">
    <text evidence="2">Catalyzes the interconversion of 2-phosphoglycerate and 3-phosphoglycerate.</text>
</comment>
<evidence type="ECO:0000256" key="4">
    <source>
        <dbReference type="ARBA" id="ARBA00005524"/>
    </source>
</evidence>
<evidence type="ECO:0000256" key="1">
    <source>
        <dbReference type="ARBA" id="ARBA00000370"/>
    </source>
</evidence>
<protein>
    <recommendedName>
        <fullName evidence="6">Metalloenzyme domain-containing protein</fullName>
    </recommendedName>
</protein>
<dbReference type="PANTHER" id="PTHR31209:SF0">
    <property type="entry name" value="METALLOENZYME DOMAIN-CONTAINING PROTEIN"/>
    <property type="match status" value="1"/>
</dbReference>
<comment type="pathway">
    <text evidence="3">Carbohydrate degradation.</text>
</comment>
<dbReference type="Pfam" id="PF01676">
    <property type="entry name" value="Metalloenzyme"/>
    <property type="match status" value="1"/>
</dbReference>
<dbReference type="InterPro" id="IPR006124">
    <property type="entry name" value="Metalloenzyme"/>
</dbReference>
<name>A0A381QVA9_9ZZZZ</name>
<dbReference type="CDD" id="cd16011">
    <property type="entry name" value="iPGM_like"/>
    <property type="match status" value="1"/>
</dbReference>
<dbReference type="SUPFAM" id="SSF53649">
    <property type="entry name" value="Alkaline phosphatase-like"/>
    <property type="match status" value="1"/>
</dbReference>
<dbReference type="Pfam" id="PF10143">
    <property type="entry name" value="PhosphMutase"/>
    <property type="match status" value="1"/>
</dbReference>
<organism evidence="7">
    <name type="scientific">marine metagenome</name>
    <dbReference type="NCBI Taxonomy" id="408172"/>
    <lineage>
        <taxon>unclassified sequences</taxon>
        <taxon>metagenomes</taxon>
        <taxon>ecological metagenomes</taxon>
    </lineage>
</organism>
<sequence>VQRIPRLLIIIDGMGDRPIVELGDKTPLQAADLPVLDLLAREGQCGVADPVKRGIVATTVLGTLAILGYDPLKHSIARGVIEAHGSGMKILPGDVAFRGNWATLDDTGKIVDRRAGRIREGTKELASSLSGIKIEGASVEVGAGTEHRVAVVIRGTGLQDSLIGSDPGDHFHSGIKPRLPVALKQTDQKSVRTAKILKLFEQEAGKILTRHQVNLERVSKGLFAANAILTREPGQVHAFPKIKRPSGLGLSGVCISGDDTISGISRVTGLDVCKTPAMTANLDTDLKEKFLLAGKMLSKYGVVVLHIKGCDIAAHNREAVKKKEFLEKIDAELGLFLNQWKAKLRIAVTADHATWSKEGVHVDDPVPVLLHGQGISADSVMGFDEFQASAGELGLFRMYKLWGKFFA</sequence>
<dbReference type="GO" id="GO:0004619">
    <property type="term" value="F:phosphoglycerate mutase activity"/>
    <property type="evidence" value="ECO:0007669"/>
    <property type="project" value="UniProtKB-EC"/>
</dbReference>
<dbReference type="PIRSF" id="PIRSF006392">
    <property type="entry name" value="IPGAM_arch"/>
    <property type="match status" value="1"/>
</dbReference>